<feature type="region of interest" description="Disordered" evidence="2">
    <location>
        <begin position="233"/>
        <end position="257"/>
    </location>
</feature>
<keyword evidence="1" id="KW-0677">Repeat</keyword>
<feature type="domain" description="SLH" evidence="3">
    <location>
        <begin position="174"/>
        <end position="239"/>
    </location>
</feature>
<gene>
    <name evidence="4" type="ORF">QE109_10270</name>
</gene>
<sequence>MHNKNKSLISKAMVLLLTIIIIGNGSIAMAVSDVPSSFWANTQVNSVVDQDLMPLYTGDNFKPDSIVTNLEVVTAIYKTVKAAGLLDNVQMGTITTKYEADLKTIGIPQMLAPYDSDVYPALAYALEYNILTLDEVKVFVSGSTLTNVKKVNAAVLISKALNVYKQENLNKIILLSYKDSAEISLSAIKYVNFLIEQGIISNKGDNEGKFNPNSTINRTLLAIMIDGLSKELTEGSVTQPSTETSTEDETEDGSGDSGTVVFETEKIVKGTVKTVNDGDFSVTVTTTAGRDETYILDEAQVAVLGTLGSFNNITLGVNIVLTVKNGVVTKAELDKKLLTIEGNVVQLTDYIGVSQNRRSLKVAVSDKSNEFRSVYDDTIVTINGLPSKATDLSPGDKVIVLYEGFDAKRIIAYSENYEFYGILDNNLETKTGSDVVITMESGNVFKGSTKTIVNYVGSNASYKKGDIVKATLKFGEIVKLEWIGQAKTVVGKISGINIKKNSELTLTLTTGKDETYGFATKAKLLNETGDNNITIYDLRLDQEVTIDIGIGGITKMQLGRKIIAEPTAIKATISQVVDSSNVLLVTDENNRQRTITFPVGSIYKATNFKAGMVVFIEGKAIADTIFEVIKITVQSE</sequence>
<proteinExistence type="predicted"/>
<evidence type="ECO:0000313" key="5">
    <source>
        <dbReference type="Proteomes" id="UP001158045"/>
    </source>
</evidence>
<name>A0ABT6NDM5_9FIRM</name>
<dbReference type="EMBL" id="JARYZI010000006">
    <property type="protein sequence ID" value="MDH8678533.1"/>
    <property type="molecule type" value="Genomic_DNA"/>
</dbReference>
<dbReference type="InterPro" id="IPR001119">
    <property type="entry name" value="SLH_dom"/>
</dbReference>
<dbReference type="PROSITE" id="PS51272">
    <property type="entry name" value="SLH"/>
    <property type="match status" value="2"/>
</dbReference>
<feature type="domain" description="SLH" evidence="3">
    <location>
        <begin position="27"/>
        <end position="90"/>
    </location>
</feature>
<evidence type="ECO:0000256" key="1">
    <source>
        <dbReference type="ARBA" id="ARBA00022737"/>
    </source>
</evidence>
<reference evidence="4 5" key="1">
    <citation type="submission" date="2023-04" db="EMBL/GenBank/DDBJ databases">
        <title>Fusibacter bizertensis strain WBS, isolated from littoral bottom sediments of the Arctic seas - biochemical and genomic analysis.</title>
        <authorList>
            <person name="Brioukhanov A.L."/>
        </authorList>
    </citation>
    <scope>NUCLEOTIDE SEQUENCE [LARGE SCALE GENOMIC DNA]</scope>
    <source>
        <strain evidence="4 5">WBS</strain>
    </source>
</reference>
<dbReference type="Proteomes" id="UP001158045">
    <property type="component" value="Unassembled WGS sequence"/>
</dbReference>
<feature type="compositionally biased region" description="Acidic residues" evidence="2">
    <location>
        <begin position="245"/>
        <end position="254"/>
    </location>
</feature>
<organism evidence="4 5">
    <name type="scientific">Fusibacter bizertensis</name>
    <dbReference type="NCBI Taxonomy" id="1488331"/>
    <lineage>
        <taxon>Bacteria</taxon>
        <taxon>Bacillati</taxon>
        <taxon>Bacillota</taxon>
        <taxon>Clostridia</taxon>
        <taxon>Eubacteriales</taxon>
        <taxon>Eubacteriales Family XII. Incertae Sedis</taxon>
        <taxon>Fusibacter</taxon>
    </lineage>
</organism>
<keyword evidence="5" id="KW-1185">Reference proteome</keyword>
<evidence type="ECO:0000259" key="3">
    <source>
        <dbReference type="PROSITE" id="PS51272"/>
    </source>
</evidence>
<dbReference type="RefSeq" id="WP_281094384.1">
    <property type="nucleotide sequence ID" value="NZ_JARYZI010000006.1"/>
</dbReference>
<evidence type="ECO:0000313" key="4">
    <source>
        <dbReference type="EMBL" id="MDH8678533.1"/>
    </source>
</evidence>
<accession>A0ABT6NDM5</accession>
<dbReference type="Pfam" id="PF00395">
    <property type="entry name" value="SLH"/>
    <property type="match status" value="1"/>
</dbReference>
<comment type="caution">
    <text evidence="4">The sequence shown here is derived from an EMBL/GenBank/DDBJ whole genome shotgun (WGS) entry which is preliminary data.</text>
</comment>
<protein>
    <submittedName>
        <fullName evidence="4">S-layer homology domain-containing protein</fullName>
    </submittedName>
</protein>
<evidence type="ECO:0000256" key="2">
    <source>
        <dbReference type="SAM" id="MobiDB-lite"/>
    </source>
</evidence>